<proteinExistence type="predicted"/>
<evidence type="ECO:0000313" key="1">
    <source>
        <dbReference type="EMBL" id="MFC3812850.1"/>
    </source>
</evidence>
<evidence type="ECO:0000313" key="2">
    <source>
        <dbReference type="Proteomes" id="UP001595616"/>
    </source>
</evidence>
<dbReference type="RefSeq" id="WP_379839756.1">
    <property type="nucleotide sequence ID" value="NZ_JBHRYQ010000001.1"/>
</dbReference>
<name>A0ABV7Z0U8_9BACT</name>
<keyword evidence="2" id="KW-1185">Reference proteome</keyword>
<reference evidence="2" key="1">
    <citation type="journal article" date="2019" name="Int. J. Syst. Evol. Microbiol.">
        <title>The Global Catalogue of Microorganisms (GCM) 10K type strain sequencing project: providing services to taxonomists for standard genome sequencing and annotation.</title>
        <authorList>
            <consortium name="The Broad Institute Genomics Platform"/>
            <consortium name="The Broad Institute Genome Sequencing Center for Infectious Disease"/>
            <person name="Wu L."/>
            <person name="Ma J."/>
        </authorList>
    </citation>
    <scope>NUCLEOTIDE SEQUENCE [LARGE SCALE GENOMIC DNA]</scope>
    <source>
        <strain evidence="2">CECT 7956</strain>
    </source>
</reference>
<sequence length="94" mass="10920">MHRQKSQLSTEVTDLQSVVSLIEQKFKHLEKVISKETKSELPETIQPSEVCAKFGWSRSKFEQFKRSGLFRTNKIGGKVYVSIQDLKNLFPKDF</sequence>
<dbReference type="Proteomes" id="UP001595616">
    <property type="component" value="Unassembled WGS sequence"/>
</dbReference>
<gene>
    <name evidence="1" type="ORF">ACFOOI_19455</name>
</gene>
<accession>A0ABV7Z0U8</accession>
<comment type="caution">
    <text evidence="1">The sequence shown here is derived from an EMBL/GenBank/DDBJ whole genome shotgun (WGS) entry which is preliminary data.</text>
</comment>
<organism evidence="1 2">
    <name type="scientific">Lacihabitans lacunae</name>
    <dbReference type="NCBI Taxonomy" id="1028214"/>
    <lineage>
        <taxon>Bacteria</taxon>
        <taxon>Pseudomonadati</taxon>
        <taxon>Bacteroidota</taxon>
        <taxon>Cytophagia</taxon>
        <taxon>Cytophagales</taxon>
        <taxon>Leadbetterellaceae</taxon>
        <taxon>Lacihabitans</taxon>
    </lineage>
</organism>
<protein>
    <recommendedName>
        <fullName evidence="3">DNA-binding protein</fullName>
    </recommendedName>
</protein>
<dbReference type="EMBL" id="JBHRYQ010000001">
    <property type="protein sequence ID" value="MFC3812850.1"/>
    <property type="molecule type" value="Genomic_DNA"/>
</dbReference>
<evidence type="ECO:0008006" key="3">
    <source>
        <dbReference type="Google" id="ProtNLM"/>
    </source>
</evidence>